<dbReference type="EMBL" id="FOEN01000002">
    <property type="protein sequence ID" value="SEP81444.1"/>
    <property type="molecule type" value="Genomic_DNA"/>
</dbReference>
<dbReference type="UniPathway" id="UPA00074">
    <property type="reaction ID" value="UER00128"/>
</dbReference>
<dbReference type="NCBIfam" id="NF002957">
    <property type="entry name" value="PRK03619.1"/>
    <property type="match status" value="1"/>
</dbReference>
<proteinExistence type="inferred from homology"/>
<dbReference type="InterPro" id="IPR010075">
    <property type="entry name" value="PRibForGlyAmidine_synth_PurQ"/>
</dbReference>
<dbReference type="AlphaFoldDB" id="A0A1H9AXE4"/>
<evidence type="ECO:0000256" key="3">
    <source>
        <dbReference type="ARBA" id="ARBA00022741"/>
    </source>
</evidence>
<evidence type="ECO:0000313" key="9">
    <source>
        <dbReference type="EMBL" id="SEP81444.1"/>
    </source>
</evidence>
<gene>
    <name evidence="8" type="primary">purQ</name>
    <name evidence="9" type="ORF">SAMN04488558_102107</name>
</gene>
<comment type="pathway">
    <text evidence="8">Purine metabolism; IMP biosynthesis via de novo pathway; 5-amino-1-(5-phospho-D-ribosyl)imidazole from N(2)-formyl-N(1)-(5-phospho-D-ribosyl)glycinamide: step 1/2.</text>
</comment>
<feature type="active site" evidence="8">
    <location>
        <position position="196"/>
    </location>
</feature>
<reference evidence="9 10" key="1">
    <citation type="submission" date="2016-10" db="EMBL/GenBank/DDBJ databases">
        <authorList>
            <person name="de Groot N.N."/>
        </authorList>
    </citation>
    <scope>NUCLEOTIDE SEQUENCE [LARGE SCALE GENOMIC DNA]</scope>
    <source>
        <strain evidence="9 10">DSM 15695</strain>
    </source>
</reference>
<dbReference type="GO" id="GO:0004642">
    <property type="term" value="F:phosphoribosylformylglycinamidine synthase activity"/>
    <property type="evidence" value="ECO:0007669"/>
    <property type="project" value="UniProtKB-UniRule"/>
</dbReference>
<accession>A0A1H9AXE4</accession>
<dbReference type="GO" id="GO:0006189">
    <property type="term" value="P:'de novo' IMP biosynthetic process"/>
    <property type="evidence" value="ECO:0007669"/>
    <property type="project" value="UniProtKB-UniRule"/>
</dbReference>
<dbReference type="PROSITE" id="PS51273">
    <property type="entry name" value="GATASE_TYPE_1"/>
    <property type="match status" value="1"/>
</dbReference>
<keyword evidence="10" id="KW-1185">Reference proteome</keyword>
<keyword evidence="2 8" id="KW-0436">Ligase</keyword>
<evidence type="ECO:0000256" key="6">
    <source>
        <dbReference type="ARBA" id="ARBA00022840"/>
    </source>
</evidence>
<dbReference type="PANTHER" id="PTHR47552">
    <property type="entry name" value="PHOSPHORIBOSYLFORMYLGLYCINAMIDINE SYNTHASE SUBUNIT PURQ"/>
    <property type="match status" value="1"/>
</dbReference>
<keyword evidence="4 8" id="KW-0658">Purine biosynthesis</keyword>
<sequence length="225" mass="24595">MKFAVIQFPGSNCDLDMYEAINSVLKEDVDYVDYRQESLAGYDAILIPGGFTYGDYLRAGAIAARSPIMKAIKEKAAQGVPVFGACNGFQILTEAGLLPGSLSRNAGLHFVCKPQRVIIENNQTIFTQQYQAGEEVIFPIAHAEGNYYCDPEVLVELEANNQIIFRYPEGDNPNGSVANIAGISNKEGNVVALMPHPERAVETVLGYIDGLRVFTSLRDALNDKL</sequence>
<dbReference type="HAMAP" id="MF_00421">
    <property type="entry name" value="PurQ"/>
    <property type="match status" value="1"/>
</dbReference>
<evidence type="ECO:0000256" key="5">
    <source>
        <dbReference type="ARBA" id="ARBA00022801"/>
    </source>
</evidence>
<evidence type="ECO:0000256" key="2">
    <source>
        <dbReference type="ARBA" id="ARBA00022598"/>
    </source>
</evidence>
<dbReference type="EC" id="6.3.5.3" evidence="8"/>
<dbReference type="RefSeq" id="WP_092570520.1">
    <property type="nucleotide sequence ID" value="NZ_CP149446.1"/>
</dbReference>
<comment type="catalytic activity">
    <reaction evidence="8">
        <text>L-glutamine + H2O = L-glutamate + NH4(+)</text>
        <dbReference type="Rhea" id="RHEA:15889"/>
        <dbReference type="ChEBI" id="CHEBI:15377"/>
        <dbReference type="ChEBI" id="CHEBI:28938"/>
        <dbReference type="ChEBI" id="CHEBI:29985"/>
        <dbReference type="ChEBI" id="CHEBI:58359"/>
        <dbReference type="EC" id="3.5.1.2"/>
    </reaction>
</comment>
<dbReference type="Gene3D" id="3.40.50.880">
    <property type="match status" value="1"/>
</dbReference>
<dbReference type="GO" id="GO:0005737">
    <property type="term" value="C:cytoplasm"/>
    <property type="evidence" value="ECO:0007669"/>
    <property type="project" value="UniProtKB-SubCell"/>
</dbReference>
<keyword evidence="6 8" id="KW-0067">ATP-binding</keyword>
<dbReference type="SUPFAM" id="SSF52317">
    <property type="entry name" value="Class I glutamine amidotransferase-like"/>
    <property type="match status" value="1"/>
</dbReference>
<dbReference type="EC" id="3.5.1.2" evidence="8"/>
<dbReference type="GO" id="GO:0004359">
    <property type="term" value="F:glutaminase activity"/>
    <property type="evidence" value="ECO:0007669"/>
    <property type="project" value="UniProtKB-EC"/>
</dbReference>
<evidence type="ECO:0000313" key="10">
    <source>
        <dbReference type="Proteomes" id="UP000198833"/>
    </source>
</evidence>
<dbReference type="OrthoDB" id="9804441at2"/>
<dbReference type="GO" id="GO:0005524">
    <property type="term" value="F:ATP binding"/>
    <property type="evidence" value="ECO:0007669"/>
    <property type="project" value="UniProtKB-KW"/>
</dbReference>
<keyword evidence="1 8" id="KW-0963">Cytoplasm</keyword>
<evidence type="ECO:0000256" key="4">
    <source>
        <dbReference type="ARBA" id="ARBA00022755"/>
    </source>
</evidence>
<dbReference type="NCBIfam" id="TIGR01737">
    <property type="entry name" value="FGAM_synth_I"/>
    <property type="match status" value="1"/>
</dbReference>
<dbReference type="InterPro" id="IPR029062">
    <property type="entry name" value="Class_I_gatase-like"/>
</dbReference>
<evidence type="ECO:0000256" key="8">
    <source>
        <dbReference type="HAMAP-Rule" id="MF_00421"/>
    </source>
</evidence>
<comment type="function">
    <text evidence="8">Part of the phosphoribosylformylglycinamidine synthase complex involved in the purines biosynthetic pathway. Catalyzes the ATP-dependent conversion of formylglycinamide ribonucleotide (FGAR) and glutamine to yield formylglycinamidine ribonucleotide (FGAM) and glutamate. The FGAM synthase complex is composed of three subunits. PurQ produces an ammonia molecule by converting glutamine to glutamate. PurL transfers the ammonia molecule to FGAR to form FGAM in an ATP-dependent manner. PurS interacts with PurQ and PurL and is thought to assist in the transfer of the ammonia molecule from PurQ to PurL.</text>
</comment>
<dbReference type="STRING" id="89093.SAMN04488558_102107"/>
<dbReference type="PANTHER" id="PTHR47552:SF1">
    <property type="entry name" value="PHOSPHORIBOSYLFORMYLGLYCINAMIDINE SYNTHASE SUBUNIT PURQ"/>
    <property type="match status" value="1"/>
</dbReference>
<name>A0A1H9AXE4_9LACT</name>
<protein>
    <recommendedName>
        <fullName evidence="8">Phosphoribosylformylglycinamidine synthase subunit PurQ</fullName>
        <shortName evidence="8">FGAM synthase</shortName>
        <ecNumber evidence="8">6.3.5.3</ecNumber>
    </recommendedName>
    <alternativeName>
        <fullName evidence="8">Formylglycinamide ribonucleotide amidotransferase subunit I</fullName>
        <shortName evidence="8">FGAR amidotransferase I</shortName>
        <shortName evidence="8">FGAR-AT I</shortName>
    </alternativeName>
    <alternativeName>
        <fullName evidence="8">Glutaminase PurQ</fullName>
        <ecNumber evidence="8">3.5.1.2</ecNumber>
    </alternativeName>
    <alternativeName>
        <fullName evidence="8">Phosphoribosylformylglycinamidine synthase subunit I</fullName>
    </alternativeName>
</protein>
<evidence type="ECO:0000256" key="1">
    <source>
        <dbReference type="ARBA" id="ARBA00022490"/>
    </source>
</evidence>
<organism evidence="9 10">
    <name type="scientific">Ignavigranum ruoffiae</name>
    <dbReference type="NCBI Taxonomy" id="89093"/>
    <lineage>
        <taxon>Bacteria</taxon>
        <taxon>Bacillati</taxon>
        <taxon>Bacillota</taxon>
        <taxon>Bacilli</taxon>
        <taxon>Lactobacillales</taxon>
        <taxon>Aerococcaceae</taxon>
        <taxon>Ignavigranum</taxon>
    </lineage>
</organism>
<dbReference type="Pfam" id="PF13507">
    <property type="entry name" value="GATase_5"/>
    <property type="match status" value="1"/>
</dbReference>
<keyword evidence="7 8" id="KW-0315">Glutamine amidotransferase</keyword>
<dbReference type="CDD" id="cd01740">
    <property type="entry name" value="GATase1_FGAR_AT"/>
    <property type="match status" value="1"/>
</dbReference>
<dbReference type="SMART" id="SM01211">
    <property type="entry name" value="GATase_5"/>
    <property type="match status" value="1"/>
</dbReference>
<keyword evidence="5 8" id="KW-0378">Hydrolase</keyword>
<feature type="active site" evidence="8">
    <location>
        <position position="198"/>
    </location>
</feature>
<comment type="catalytic activity">
    <reaction evidence="8">
        <text>N(2)-formyl-N(1)-(5-phospho-beta-D-ribosyl)glycinamide + L-glutamine + ATP + H2O = 2-formamido-N(1)-(5-O-phospho-beta-D-ribosyl)acetamidine + L-glutamate + ADP + phosphate + H(+)</text>
        <dbReference type="Rhea" id="RHEA:17129"/>
        <dbReference type="ChEBI" id="CHEBI:15377"/>
        <dbReference type="ChEBI" id="CHEBI:15378"/>
        <dbReference type="ChEBI" id="CHEBI:29985"/>
        <dbReference type="ChEBI" id="CHEBI:30616"/>
        <dbReference type="ChEBI" id="CHEBI:43474"/>
        <dbReference type="ChEBI" id="CHEBI:58359"/>
        <dbReference type="ChEBI" id="CHEBI:147286"/>
        <dbReference type="ChEBI" id="CHEBI:147287"/>
        <dbReference type="ChEBI" id="CHEBI:456216"/>
        <dbReference type="EC" id="6.3.5.3"/>
    </reaction>
</comment>
<dbReference type="PIRSF" id="PIRSF001586">
    <property type="entry name" value="FGAM_synth_I"/>
    <property type="match status" value="1"/>
</dbReference>
<comment type="subunit">
    <text evidence="8">Part of the FGAM synthase complex composed of 1 PurL, 1 PurQ and 2 PurS subunits.</text>
</comment>
<evidence type="ECO:0000256" key="7">
    <source>
        <dbReference type="ARBA" id="ARBA00022962"/>
    </source>
</evidence>
<dbReference type="Proteomes" id="UP000198833">
    <property type="component" value="Unassembled WGS sequence"/>
</dbReference>
<feature type="active site" description="Nucleophile" evidence="8">
    <location>
        <position position="86"/>
    </location>
</feature>
<keyword evidence="3 8" id="KW-0547">Nucleotide-binding</keyword>
<comment type="subcellular location">
    <subcellularLocation>
        <location evidence="8">Cytoplasm</location>
    </subcellularLocation>
</comment>